<sequence>MKKVKRTPFEHEIVLGKNIWRLRDHLGLGPRDIGKKLKMTEKQYLQLERGALVPLPKLEIIGKLLGHPVQKRDIRRISFKRKLEMETGIEQVELIDIYNEIFPHPEVED</sequence>
<name>A0A2A4YSV6_9PROT</name>
<proteinExistence type="predicted"/>
<dbReference type="InterPro" id="IPR001387">
    <property type="entry name" value="Cro/C1-type_HTH"/>
</dbReference>
<dbReference type="EMBL" id="NVUS01000030">
    <property type="protein sequence ID" value="PCI97405.1"/>
    <property type="molecule type" value="Genomic_DNA"/>
</dbReference>
<dbReference type="SUPFAM" id="SSF47413">
    <property type="entry name" value="lambda repressor-like DNA-binding domains"/>
    <property type="match status" value="1"/>
</dbReference>
<accession>A0A2A4YSV6</accession>
<dbReference type="AlphaFoldDB" id="A0A2A4YSV6"/>
<reference evidence="1" key="2">
    <citation type="journal article" date="2018" name="ISME J.">
        <title>A dynamic microbial community with high functional redundancy inhabits the cold, oxic subseafloor aquifer.</title>
        <authorList>
            <person name="Tully B.J."/>
            <person name="Wheat C.G."/>
            <person name="Glazer B.T."/>
            <person name="Huber J.A."/>
        </authorList>
    </citation>
    <scope>NUCLEOTIDE SEQUENCE</scope>
    <source>
        <strain evidence="1">NORP83</strain>
    </source>
</reference>
<comment type="caution">
    <text evidence="1">The sequence shown here is derived from an EMBL/GenBank/DDBJ whole genome shotgun (WGS) entry which is preliminary data.</text>
</comment>
<dbReference type="GO" id="GO:0003677">
    <property type="term" value="F:DNA binding"/>
    <property type="evidence" value="ECO:0007669"/>
    <property type="project" value="InterPro"/>
</dbReference>
<evidence type="ECO:0008006" key="2">
    <source>
        <dbReference type="Google" id="ProtNLM"/>
    </source>
</evidence>
<protein>
    <recommendedName>
        <fullName evidence="2">HTH cro/C1-type domain-containing protein</fullName>
    </recommendedName>
</protein>
<dbReference type="CDD" id="cd00093">
    <property type="entry name" value="HTH_XRE"/>
    <property type="match status" value="1"/>
</dbReference>
<gene>
    <name evidence="1" type="ORF">COB13_15870</name>
</gene>
<dbReference type="InterPro" id="IPR010982">
    <property type="entry name" value="Lambda_DNA-bd_dom_sf"/>
</dbReference>
<organism evidence="1">
    <name type="scientific">OCS116 cluster bacterium</name>
    <dbReference type="NCBI Taxonomy" id="2030921"/>
    <lineage>
        <taxon>Bacteria</taxon>
        <taxon>Pseudomonadati</taxon>
        <taxon>Pseudomonadota</taxon>
        <taxon>Alphaproteobacteria</taxon>
        <taxon>OCS116 cluster</taxon>
    </lineage>
</organism>
<reference key="1">
    <citation type="submission" date="2017-08" db="EMBL/GenBank/DDBJ databases">
        <title>A dynamic microbial community with high functional redundancy inhabits the cold, oxic subseafloor aquifer.</title>
        <authorList>
            <person name="Tully B.J."/>
            <person name="Wheat C.G."/>
            <person name="Glazer B.T."/>
            <person name="Huber J.A."/>
        </authorList>
    </citation>
    <scope>NUCLEOTIDE SEQUENCE [LARGE SCALE GENOMIC DNA]</scope>
</reference>
<evidence type="ECO:0000313" key="1">
    <source>
        <dbReference type="EMBL" id="PCI97405.1"/>
    </source>
</evidence>